<accession>A0A6L9S968</accession>
<dbReference type="GO" id="GO:0015833">
    <property type="term" value="P:peptide transport"/>
    <property type="evidence" value="ECO:0007669"/>
    <property type="project" value="TreeGrafter"/>
</dbReference>
<dbReference type="EMBL" id="JAAGOA010000006">
    <property type="protein sequence ID" value="NEE00510.1"/>
    <property type="molecule type" value="Genomic_DNA"/>
</dbReference>
<dbReference type="SUPFAM" id="SSF53850">
    <property type="entry name" value="Periplasmic binding protein-like II"/>
    <property type="match status" value="1"/>
</dbReference>
<dbReference type="Proteomes" id="UP000475214">
    <property type="component" value="Unassembled WGS sequence"/>
</dbReference>
<dbReference type="Gene3D" id="3.40.190.10">
    <property type="entry name" value="Periplasmic binding protein-like II"/>
    <property type="match status" value="1"/>
</dbReference>
<protein>
    <submittedName>
        <fullName evidence="3">ABC transporter family substrate-binding protein</fullName>
    </submittedName>
</protein>
<gene>
    <name evidence="3" type="ORF">G1H10_10050</name>
</gene>
<dbReference type="InterPro" id="IPR039424">
    <property type="entry name" value="SBP_5"/>
</dbReference>
<keyword evidence="4" id="KW-1185">Reference proteome</keyword>
<proteinExistence type="predicted"/>
<feature type="domain" description="Solute-binding protein family 5" evidence="2">
    <location>
        <begin position="124"/>
        <end position="508"/>
    </location>
</feature>
<evidence type="ECO:0000313" key="4">
    <source>
        <dbReference type="Proteomes" id="UP000475214"/>
    </source>
</evidence>
<reference evidence="3 4" key="1">
    <citation type="submission" date="2020-02" db="EMBL/GenBank/DDBJ databases">
        <authorList>
            <person name="Li X.-J."/>
            <person name="Han X.-M."/>
        </authorList>
    </citation>
    <scope>NUCLEOTIDE SEQUENCE [LARGE SCALE GENOMIC DNA]</scope>
    <source>
        <strain evidence="3 4">CCTCC AB 2017055</strain>
    </source>
</reference>
<evidence type="ECO:0000256" key="1">
    <source>
        <dbReference type="SAM" id="MobiDB-lite"/>
    </source>
</evidence>
<evidence type="ECO:0000259" key="2">
    <source>
        <dbReference type="Pfam" id="PF00496"/>
    </source>
</evidence>
<dbReference type="GO" id="GO:1904680">
    <property type="term" value="F:peptide transmembrane transporter activity"/>
    <property type="evidence" value="ECO:0007669"/>
    <property type="project" value="TreeGrafter"/>
</dbReference>
<feature type="compositionally biased region" description="Acidic residues" evidence="1">
    <location>
        <begin position="16"/>
        <end position="47"/>
    </location>
</feature>
<evidence type="ECO:0000313" key="3">
    <source>
        <dbReference type="EMBL" id="NEE00510.1"/>
    </source>
</evidence>
<organism evidence="3 4">
    <name type="scientific">Phytoactinopolyspora halotolerans</name>
    <dbReference type="NCBI Taxonomy" id="1981512"/>
    <lineage>
        <taxon>Bacteria</taxon>
        <taxon>Bacillati</taxon>
        <taxon>Actinomycetota</taxon>
        <taxon>Actinomycetes</taxon>
        <taxon>Jiangellales</taxon>
        <taxon>Jiangellaceae</taxon>
        <taxon>Phytoactinopolyspora</taxon>
    </lineage>
</organism>
<dbReference type="Gene3D" id="3.90.76.10">
    <property type="entry name" value="Dipeptide-binding Protein, Domain 1"/>
    <property type="match status" value="1"/>
</dbReference>
<dbReference type="InterPro" id="IPR000914">
    <property type="entry name" value="SBP_5_dom"/>
</dbReference>
<dbReference type="Gene3D" id="3.10.105.10">
    <property type="entry name" value="Dipeptide-binding Protein, Domain 3"/>
    <property type="match status" value="1"/>
</dbReference>
<dbReference type="PANTHER" id="PTHR30290">
    <property type="entry name" value="PERIPLASMIC BINDING COMPONENT OF ABC TRANSPORTER"/>
    <property type="match status" value="1"/>
</dbReference>
<sequence>MAVAAASALVLAACGGDDDEEPTGDSGQAEEDQGSDSDSDSDSDSEASGDVCREDLGDLETQDDTIFYSTGESEWSGYNSDTPSTYSTYNNVINSRMSQSFWYWGTDGSFCEDTDFGTIEVLEEEPLTVQYTINDEVSWSDGTPVTAADFILEWGSESPTMVNADGEPLFDHVSGTDYGEYAPDGPQGDPTGKQFTVTFETTYADWNLLVGKMYPAHVVAEQAGMSIEELSQAILDGDTEAVEPAAEFWNTGWLSPNPGELPDPELVPVTGPYRLKEGGWEGGQYITLEAYDEYWGPAPGTQEIVFRFAAADTHVQALQNGDLNAIEPQATVDTLAQLEGLAPDITTETYPTLIWEHLDFNFMEGSPFADDLALREAFAMCVPRQQIVDSLITPIDPEAVVMNAREVFPFHDEYDEVVEAAYDGRYDQPDLEGAEAKIAESGAETPIDVRIGYSAPNPRRTDEVSLIKASCDEVGFNIIDVGSEDFFQPGGTQESGDYEVALFAWSGSGQIASGQNIYATGQPQNYGEYSNEEVDAEWQTLATSADPEVHLEQTKKIEKLLWDDLFGIPLFAHPGVVGYDSTLQNVRPMSAQDGLVWNEEQWYRAE</sequence>
<name>A0A6L9S968_9ACTN</name>
<comment type="caution">
    <text evidence="3">The sequence shown here is derived from an EMBL/GenBank/DDBJ whole genome shotgun (WGS) entry which is preliminary data.</text>
</comment>
<feature type="region of interest" description="Disordered" evidence="1">
    <location>
        <begin position="13"/>
        <end position="56"/>
    </location>
</feature>
<dbReference type="PANTHER" id="PTHR30290:SF65">
    <property type="entry name" value="MONOACYL PHOSPHATIDYLINOSITOL TETRAMANNOSIDE-BINDING PROTEIN LPQW-RELATED"/>
    <property type="match status" value="1"/>
</dbReference>
<dbReference type="AlphaFoldDB" id="A0A6L9S968"/>
<dbReference type="Pfam" id="PF00496">
    <property type="entry name" value="SBP_bac_5"/>
    <property type="match status" value="1"/>
</dbReference>